<dbReference type="EMBL" id="JAESND010000008">
    <property type="protein sequence ID" value="MBM3117158.1"/>
    <property type="molecule type" value="Genomic_DNA"/>
</dbReference>
<accession>A0ABS2BQ49</accession>
<evidence type="ECO:0000256" key="1">
    <source>
        <dbReference type="SAM" id="SignalP"/>
    </source>
</evidence>
<dbReference type="InterPro" id="IPR036182">
    <property type="entry name" value="PCuAC_sf"/>
</dbReference>
<gene>
    <name evidence="2" type="ORF">JMJ54_15075</name>
</gene>
<organism evidence="2 3">
    <name type="scientific">Jeongeupia naejangsanensis</name>
    <dbReference type="NCBI Taxonomy" id="613195"/>
    <lineage>
        <taxon>Bacteria</taxon>
        <taxon>Pseudomonadati</taxon>
        <taxon>Pseudomonadota</taxon>
        <taxon>Betaproteobacteria</taxon>
        <taxon>Neisseriales</taxon>
        <taxon>Chitinibacteraceae</taxon>
        <taxon>Jeongeupia</taxon>
    </lineage>
</organism>
<dbReference type="RefSeq" id="WP_203539379.1">
    <property type="nucleotide sequence ID" value="NZ_JAESND010000008.1"/>
</dbReference>
<feature type="chain" id="PRO_5045796963" evidence="1">
    <location>
        <begin position="25"/>
        <end position="159"/>
    </location>
</feature>
<dbReference type="PANTHER" id="PTHR36302">
    <property type="entry name" value="BLR7088 PROTEIN"/>
    <property type="match status" value="1"/>
</dbReference>
<proteinExistence type="predicted"/>
<evidence type="ECO:0000313" key="3">
    <source>
        <dbReference type="Proteomes" id="UP000809431"/>
    </source>
</evidence>
<name>A0ABS2BQ49_9NEIS</name>
<feature type="signal peptide" evidence="1">
    <location>
        <begin position="1"/>
        <end position="24"/>
    </location>
</feature>
<dbReference type="SUPFAM" id="SSF110087">
    <property type="entry name" value="DR1885-like metal-binding protein"/>
    <property type="match status" value="1"/>
</dbReference>
<protein>
    <submittedName>
        <fullName evidence="2">Copper chaperone PCu(A)C</fullName>
    </submittedName>
</protein>
<dbReference type="Pfam" id="PF04314">
    <property type="entry name" value="PCuAC"/>
    <property type="match status" value="1"/>
</dbReference>
<dbReference type="Gene3D" id="2.60.40.1890">
    <property type="entry name" value="PCu(A)C copper chaperone"/>
    <property type="match status" value="1"/>
</dbReference>
<dbReference type="InterPro" id="IPR007410">
    <property type="entry name" value="LpqE-like"/>
</dbReference>
<dbReference type="InterPro" id="IPR058248">
    <property type="entry name" value="Lxx211020-like"/>
</dbReference>
<sequence length="159" mass="17001">MISLRTFCSGLVLAALSLTANAHAHEYKAGDLFIHHPWTRATPPGSSNAGVFLLVKNNGDTADQLIGVETAAAATAELHQMKLDNGVMKMNAVTAVDIPAKADTELKPGGYHVMLFKLAAPLKEGDKFPLTLKFKRAGNVKVDIKVEAMGAKAETMHQH</sequence>
<reference evidence="2 3" key="1">
    <citation type="submission" date="2021-01" db="EMBL/GenBank/DDBJ databases">
        <title>Draft Genome Sequence and Polyhydroxyalkanoate Biosynthetic Potential of Jeongeupia naejangsanensis Type Strain DSM 24253.</title>
        <authorList>
            <person name="Turrini P."/>
            <person name="Artuso I."/>
            <person name="Lugli G.A."/>
            <person name="Frangipani E."/>
            <person name="Ventura M."/>
            <person name="Visca P."/>
        </authorList>
    </citation>
    <scope>NUCLEOTIDE SEQUENCE [LARGE SCALE GENOMIC DNA]</scope>
    <source>
        <strain evidence="2 3">DSM 24253</strain>
    </source>
</reference>
<dbReference type="Proteomes" id="UP000809431">
    <property type="component" value="Unassembled WGS sequence"/>
</dbReference>
<keyword evidence="3" id="KW-1185">Reference proteome</keyword>
<keyword evidence="1" id="KW-0732">Signal</keyword>
<comment type="caution">
    <text evidence="2">The sequence shown here is derived from an EMBL/GenBank/DDBJ whole genome shotgun (WGS) entry which is preliminary data.</text>
</comment>
<dbReference type="PANTHER" id="PTHR36302:SF1">
    <property type="entry name" value="COPPER CHAPERONE PCU(A)C"/>
    <property type="match status" value="1"/>
</dbReference>
<evidence type="ECO:0000313" key="2">
    <source>
        <dbReference type="EMBL" id="MBM3117158.1"/>
    </source>
</evidence>